<evidence type="ECO:0000256" key="4">
    <source>
        <dbReference type="ARBA" id="ARBA00022723"/>
    </source>
</evidence>
<accession>A0AAN7U2U2</accession>
<keyword evidence="7" id="KW-0408">Iron</keyword>
<dbReference type="Pfam" id="PF06052">
    <property type="entry name" value="3-HAO"/>
    <property type="match status" value="1"/>
</dbReference>
<dbReference type="EMBL" id="JAVFKY010000001">
    <property type="protein sequence ID" value="KAK5584879.1"/>
    <property type="molecule type" value="Genomic_DNA"/>
</dbReference>
<dbReference type="InterPro" id="IPR010329">
    <property type="entry name" value="3hydroanth_dOase"/>
</dbReference>
<evidence type="ECO:0000256" key="7">
    <source>
        <dbReference type="ARBA" id="ARBA00023004"/>
    </source>
</evidence>
<comment type="catalytic activity">
    <reaction evidence="8">
        <text>3-hydroxyanthranilate + O2 = (2Z,4Z)-2-amino-3-carboxymuconate 6-semialdehyde</text>
        <dbReference type="Rhea" id="RHEA:17953"/>
        <dbReference type="ChEBI" id="CHEBI:15379"/>
        <dbReference type="ChEBI" id="CHEBI:36559"/>
        <dbReference type="ChEBI" id="CHEBI:77612"/>
        <dbReference type="EC" id="1.13.11.6"/>
    </reaction>
</comment>
<dbReference type="AlphaFoldDB" id="A0AAN7U2U2"/>
<dbReference type="PANTHER" id="PTHR15497">
    <property type="entry name" value="3-HYDROXYANTHRANILATE 3,4-DIOXYGENASE"/>
    <property type="match status" value="1"/>
</dbReference>
<proteinExistence type="inferred from homology"/>
<dbReference type="InterPro" id="IPR014710">
    <property type="entry name" value="RmlC-like_jellyroll"/>
</dbReference>
<dbReference type="GO" id="GO:0034354">
    <property type="term" value="P:'de novo' NAD+ biosynthetic process from L-tryptophan"/>
    <property type="evidence" value="ECO:0007669"/>
    <property type="project" value="UniProtKB-UniRule"/>
</dbReference>
<keyword evidence="4" id="KW-0479">Metal-binding</keyword>
<evidence type="ECO:0000256" key="2">
    <source>
        <dbReference type="ARBA" id="ARBA00002752"/>
    </source>
</evidence>
<organism evidence="9 10">
    <name type="scientific">Dictyostelium firmibasis</name>
    <dbReference type="NCBI Taxonomy" id="79012"/>
    <lineage>
        <taxon>Eukaryota</taxon>
        <taxon>Amoebozoa</taxon>
        <taxon>Evosea</taxon>
        <taxon>Eumycetozoa</taxon>
        <taxon>Dictyostelia</taxon>
        <taxon>Dictyosteliales</taxon>
        <taxon>Dictyosteliaceae</taxon>
        <taxon>Dictyostelium</taxon>
    </lineage>
</organism>
<keyword evidence="10" id="KW-1185">Reference proteome</keyword>
<evidence type="ECO:0000313" key="10">
    <source>
        <dbReference type="Proteomes" id="UP001344447"/>
    </source>
</evidence>
<dbReference type="GO" id="GO:0008198">
    <property type="term" value="F:ferrous iron binding"/>
    <property type="evidence" value="ECO:0007669"/>
    <property type="project" value="UniProtKB-UniRule"/>
</dbReference>
<keyword evidence="8" id="KW-0963">Cytoplasm</keyword>
<evidence type="ECO:0000256" key="6">
    <source>
        <dbReference type="ARBA" id="ARBA00023002"/>
    </source>
</evidence>
<sequence length="182" mass="21252">MLPPININKWIEENKSLLQPPVGAKLLYTDIDSTFVVMIVGGPNQRTDYHVNETDEFFYQFKGDMILKIVDKDDTFRDIYIREGETFILPGNTPHSPQRYKDTIGLVLEKKRGPENIDKLLWFCDNKDCRKLLFSRSFHVDDLDLGKQLTPVINEFYGNEEHRTCKHCNHISQKPSVNDHIK</sequence>
<name>A0AAN7U2U2_9MYCE</name>
<keyword evidence="5 8" id="KW-0223">Dioxygenase</keyword>
<dbReference type="Gene3D" id="2.60.120.10">
    <property type="entry name" value="Jelly Rolls"/>
    <property type="match status" value="1"/>
</dbReference>
<evidence type="ECO:0000256" key="8">
    <source>
        <dbReference type="HAMAP-Rule" id="MF_03019"/>
    </source>
</evidence>
<comment type="subcellular location">
    <subcellularLocation>
        <location evidence="8">Cytoplasm</location>
    </subcellularLocation>
</comment>
<dbReference type="GO" id="GO:0019805">
    <property type="term" value="P:quinolinate biosynthetic process"/>
    <property type="evidence" value="ECO:0007669"/>
    <property type="project" value="UniProtKB-UniRule"/>
</dbReference>
<dbReference type="GO" id="GO:0000334">
    <property type="term" value="F:3-hydroxyanthranilate 3,4-dioxygenase activity"/>
    <property type="evidence" value="ECO:0007669"/>
    <property type="project" value="UniProtKB-UniRule"/>
</dbReference>
<dbReference type="InterPro" id="IPR011051">
    <property type="entry name" value="RmlC_Cupin_sf"/>
</dbReference>
<dbReference type="GO" id="GO:0005737">
    <property type="term" value="C:cytoplasm"/>
    <property type="evidence" value="ECO:0007669"/>
    <property type="project" value="UniProtKB-SubCell"/>
</dbReference>
<keyword evidence="6 8" id="KW-0560">Oxidoreductase</keyword>
<keyword evidence="3 8" id="KW-0662">Pyridine nucleotide biosynthesis</keyword>
<comment type="caution">
    <text evidence="9">The sequence shown here is derived from an EMBL/GenBank/DDBJ whole genome shotgun (WGS) entry which is preliminary data.</text>
</comment>
<gene>
    <name evidence="9" type="ORF">RB653_006497</name>
</gene>
<comment type="similarity">
    <text evidence="8">Belongs to the 3-HAO family.</text>
</comment>
<evidence type="ECO:0000256" key="1">
    <source>
        <dbReference type="ARBA" id="ARBA00001954"/>
    </source>
</evidence>
<evidence type="ECO:0000256" key="3">
    <source>
        <dbReference type="ARBA" id="ARBA00022642"/>
    </source>
</evidence>
<dbReference type="GO" id="GO:0043420">
    <property type="term" value="P:anthranilate metabolic process"/>
    <property type="evidence" value="ECO:0007669"/>
    <property type="project" value="UniProtKB-UniRule"/>
</dbReference>
<reference evidence="9 10" key="1">
    <citation type="submission" date="2023-11" db="EMBL/GenBank/DDBJ databases">
        <title>Dfirmibasis_genome.</title>
        <authorList>
            <person name="Edelbroek B."/>
            <person name="Kjellin J."/>
            <person name="Jerlstrom-Hultqvist J."/>
            <person name="Soderbom F."/>
        </authorList>
    </citation>
    <scope>NUCLEOTIDE SEQUENCE [LARGE SCALE GENOMIC DNA]</scope>
    <source>
        <strain evidence="9 10">TNS-C-14</strain>
    </source>
</reference>
<comment type="cofactor">
    <cofactor evidence="1">
        <name>Fe(2+)</name>
        <dbReference type="ChEBI" id="CHEBI:29033"/>
    </cofactor>
</comment>
<evidence type="ECO:0000313" key="9">
    <source>
        <dbReference type="EMBL" id="KAK5584879.1"/>
    </source>
</evidence>
<dbReference type="CDD" id="cd06123">
    <property type="entry name" value="cupin_HAO"/>
    <property type="match status" value="1"/>
</dbReference>
<dbReference type="HAMAP" id="MF_00825">
    <property type="entry name" value="3_HAO"/>
    <property type="match status" value="1"/>
</dbReference>
<dbReference type="PANTHER" id="PTHR15497:SF1">
    <property type="entry name" value="3-HYDROXYANTHRANILATE 3,4-DIOXYGENASE"/>
    <property type="match status" value="1"/>
</dbReference>
<evidence type="ECO:0000256" key="5">
    <source>
        <dbReference type="ARBA" id="ARBA00022964"/>
    </source>
</evidence>
<comment type="pathway">
    <text evidence="8">Cofactor biosynthesis; NAD(+) biosynthesis; quinolinate from L-kynurenine: step 3/3.</text>
</comment>
<dbReference type="NCBIfam" id="TIGR03037">
    <property type="entry name" value="anthran_nbaC"/>
    <property type="match status" value="1"/>
</dbReference>
<dbReference type="EC" id="1.13.11.6" evidence="8"/>
<dbReference type="Proteomes" id="UP001344447">
    <property type="component" value="Unassembled WGS sequence"/>
</dbReference>
<dbReference type="SUPFAM" id="SSF51182">
    <property type="entry name" value="RmlC-like cupins"/>
    <property type="match status" value="1"/>
</dbReference>
<comment type="function">
    <text evidence="2 8">Catalyzes the oxidative ring opening of 3-hydroxyanthranilate to 2-amino-3-carboxymuconate semialdehyde, which spontaneously cyclizes to quinolinate.</text>
</comment>
<dbReference type="GO" id="GO:0006569">
    <property type="term" value="P:L-tryptophan catabolic process"/>
    <property type="evidence" value="ECO:0007669"/>
    <property type="project" value="UniProtKB-UniRule"/>
</dbReference>
<protein>
    <recommendedName>
        <fullName evidence="8">3-hydroxyanthranilate 3,4-dioxygenase</fullName>
        <ecNumber evidence="8">1.13.11.6</ecNumber>
    </recommendedName>
    <alternativeName>
        <fullName evidence="8">3-hydroxyanthranilate oxygenase</fullName>
        <shortName evidence="8">3-HAO</shortName>
    </alternativeName>
    <alternativeName>
        <fullName evidence="8">3-hydroxyanthranilic acid dioxygenase</fullName>
        <shortName evidence="8">HAD</shortName>
    </alternativeName>
</protein>